<name>A0A8S5SIC0_9CAUD</name>
<proteinExistence type="predicted"/>
<protein>
    <submittedName>
        <fullName evidence="1">Uncharacterized protein</fullName>
    </submittedName>
</protein>
<reference evidence="1" key="1">
    <citation type="journal article" date="2021" name="Proc. Natl. Acad. Sci. U.S.A.">
        <title>A Catalog of Tens of Thousands of Viruses from Human Metagenomes Reveals Hidden Associations with Chronic Diseases.</title>
        <authorList>
            <person name="Tisza M.J."/>
            <person name="Buck C.B."/>
        </authorList>
    </citation>
    <scope>NUCLEOTIDE SEQUENCE</scope>
    <source>
        <strain evidence="1">CtBCr48</strain>
    </source>
</reference>
<organism evidence="1">
    <name type="scientific">Siphoviridae sp. ctBCr48</name>
    <dbReference type="NCBI Taxonomy" id="2827802"/>
    <lineage>
        <taxon>Viruses</taxon>
        <taxon>Duplodnaviria</taxon>
        <taxon>Heunggongvirae</taxon>
        <taxon>Uroviricota</taxon>
        <taxon>Caudoviricetes</taxon>
    </lineage>
</organism>
<evidence type="ECO:0000313" key="1">
    <source>
        <dbReference type="EMBL" id="DAF50407.1"/>
    </source>
</evidence>
<accession>A0A8S5SIC0</accession>
<dbReference type="EMBL" id="BK032595">
    <property type="protein sequence ID" value="DAF50407.1"/>
    <property type="molecule type" value="Genomic_DNA"/>
</dbReference>
<sequence length="323" mass="37443">MLVIKNNTMNKVVKRLQPRFYPLNYTMGHADPVSITPQNIYDGLIAAFKYGKIGIYSNSCSKIWNGGEITEEKRKAMAWLVAESNWSIDAAKCLYMPPRPEDKNEIIKPLIHGKLPHYFKYAKDKTNEQVEPPNQSFMNRLPNHVNGWSMRKDKNGNDIEAVKIKYCKTVGKFDYRMLMKEGVDYTVQEDHPIIQAYNYWNAHQAEFNEENDNVDDEDAYATKFIRDKILVTGYNVDYITNSLVAYMYTVKMDSQKKLLWSCFGAEIIENLKANTPKLGKICSICGKRFTPDLSHGGSEQLFCSEKCYDENNRDMMFEKWCNC</sequence>